<evidence type="ECO:0000313" key="6">
    <source>
        <dbReference type="EMBL" id="QIV84371.1"/>
    </source>
</evidence>
<dbReference type="InterPro" id="IPR035466">
    <property type="entry name" value="GlmS/AgaS_SIS"/>
</dbReference>
<dbReference type="KEGG" id="mfre:EXE63_28445"/>
<dbReference type="EMBL" id="CP038799">
    <property type="protein sequence ID" value="QIV84371.1"/>
    <property type="molecule type" value="Genomic_DNA"/>
</dbReference>
<keyword evidence="7" id="KW-1185">Reference proteome</keyword>
<dbReference type="InterPro" id="IPR001347">
    <property type="entry name" value="SIS_dom"/>
</dbReference>
<keyword evidence="4" id="KW-0677">Repeat</keyword>
<organism evidence="6 7">
    <name type="scientific">Mycolicibacterium frederiksbergense</name>
    <dbReference type="NCBI Taxonomy" id="117567"/>
    <lineage>
        <taxon>Bacteria</taxon>
        <taxon>Bacillati</taxon>
        <taxon>Actinomycetota</taxon>
        <taxon>Actinomycetes</taxon>
        <taxon>Mycobacteriales</taxon>
        <taxon>Mycobacteriaceae</taxon>
        <taxon>Mycolicibacterium</taxon>
    </lineage>
</organism>
<protein>
    <recommendedName>
        <fullName evidence="3">Glutamine--fructose-6-phosphate aminotransferase [isomerizing]</fullName>
        <ecNumber evidence="2">2.6.1.16</ecNumber>
    </recommendedName>
</protein>
<evidence type="ECO:0000256" key="1">
    <source>
        <dbReference type="ARBA" id="ARBA00001031"/>
    </source>
</evidence>
<evidence type="ECO:0000256" key="3">
    <source>
        <dbReference type="ARBA" id="ARBA00016090"/>
    </source>
</evidence>
<dbReference type="Gene3D" id="3.40.50.10490">
    <property type="entry name" value="Glucose-6-phosphate isomerase like protein, domain 1"/>
    <property type="match status" value="1"/>
</dbReference>
<feature type="domain" description="SIS" evidence="5">
    <location>
        <begin position="20"/>
        <end position="171"/>
    </location>
</feature>
<dbReference type="Pfam" id="PF01380">
    <property type="entry name" value="SIS"/>
    <property type="match status" value="1"/>
</dbReference>
<dbReference type="CDD" id="cd05008">
    <property type="entry name" value="SIS_GlmS_GlmD_1"/>
    <property type="match status" value="1"/>
</dbReference>
<proteinExistence type="predicted"/>
<comment type="catalytic activity">
    <reaction evidence="1">
        <text>D-fructose 6-phosphate + L-glutamine = D-glucosamine 6-phosphate + L-glutamate</text>
        <dbReference type="Rhea" id="RHEA:13237"/>
        <dbReference type="ChEBI" id="CHEBI:29985"/>
        <dbReference type="ChEBI" id="CHEBI:58359"/>
        <dbReference type="ChEBI" id="CHEBI:58725"/>
        <dbReference type="ChEBI" id="CHEBI:61527"/>
        <dbReference type="EC" id="2.6.1.16"/>
    </reaction>
</comment>
<sequence>MKPDGFAADLARKPDVLTNLADALAARNPWAHIVPAEVDRVVLLGMGSSAYAGGVAAARLRARGICAVSEIASTELLPRWGAGTLVVATSATGGSIETLDALERLDGSAHTVALTNTPGSTITTRCRETVELLAEPEVGGVACRSYQHTLAMLMALECHLTGTRTDDLVTAVESAARASDWLLSTESDWRPPVSDLLLGEAETHLVAPAHRLSSAQQGALMFREGPRRSAIGCESGDWSHVDVYRTKNSDLRMLVFAGSKWEAQMAEWTGPRDTMVVGVGGDVPTATHTVRYPGDDVDDVRLLTETLIPELVAARDWQAAAGNAGSAPS</sequence>
<dbReference type="AlphaFoldDB" id="A0A6H0SCR1"/>
<dbReference type="GO" id="GO:0097367">
    <property type="term" value="F:carbohydrate derivative binding"/>
    <property type="evidence" value="ECO:0007669"/>
    <property type="project" value="InterPro"/>
</dbReference>
<dbReference type="SUPFAM" id="SSF53697">
    <property type="entry name" value="SIS domain"/>
    <property type="match status" value="1"/>
</dbReference>
<dbReference type="GO" id="GO:0006002">
    <property type="term" value="P:fructose 6-phosphate metabolic process"/>
    <property type="evidence" value="ECO:0007669"/>
    <property type="project" value="TreeGrafter"/>
</dbReference>
<dbReference type="GO" id="GO:0004360">
    <property type="term" value="F:glutamine-fructose-6-phosphate transaminase (isomerizing) activity"/>
    <property type="evidence" value="ECO:0007669"/>
    <property type="project" value="UniProtKB-EC"/>
</dbReference>
<dbReference type="PROSITE" id="PS51464">
    <property type="entry name" value="SIS"/>
    <property type="match status" value="1"/>
</dbReference>
<dbReference type="RefSeq" id="WP_168144707.1">
    <property type="nucleotide sequence ID" value="NZ_CP038799.1"/>
</dbReference>
<dbReference type="GO" id="GO:0006487">
    <property type="term" value="P:protein N-linked glycosylation"/>
    <property type="evidence" value="ECO:0007669"/>
    <property type="project" value="TreeGrafter"/>
</dbReference>
<evidence type="ECO:0000313" key="7">
    <source>
        <dbReference type="Proteomes" id="UP000501849"/>
    </source>
</evidence>
<evidence type="ECO:0000259" key="5">
    <source>
        <dbReference type="PROSITE" id="PS51464"/>
    </source>
</evidence>
<reference evidence="6 7" key="1">
    <citation type="submission" date="2019-04" db="EMBL/GenBank/DDBJ databases">
        <title>Draft, Whole-Genome Sequence of the Anthracene-degrading Mycobacterium frederiksbergense LB501T, Isolated from a Polycyclic Aromatic Hydrocarbon (PAH)-Contaminated Soil.</title>
        <authorList>
            <person name="Augelletti F."/>
        </authorList>
    </citation>
    <scope>NUCLEOTIDE SEQUENCE [LARGE SCALE GENOMIC DNA]</scope>
    <source>
        <strain evidence="6 7">LB 501T</strain>
    </source>
</reference>
<evidence type="ECO:0000256" key="2">
    <source>
        <dbReference type="ARBA" id="ARBA00012916"/>
    </source>
</evidence>
<evidence type="ECO:0000256" key="4">
    <source>
        <dbReference type="ARBA" id="ARBA00022737"/>
    </source>
</evidence>
<dbReference type="PANTHER" id="PTHR10937">
    <property type="entry name" value="GLUCOSAMINE--FRUCTOSE-6-PHOSPHATE AMINOTRANSFERASE, ISOMERIZING"/>
    <property type="match status" value="1"/>
</dbReference>
<dbReference type="EC" id="2.6.1.16" evidence="2"/>
<name>A0A6H0SCR1_9MYCO</name>
<dbReference type="InterPro" id="IPR046348">
    <property type="entry name" value="SIS_dom_sf"/>
</dbReference>
<accession>A0A6H0SCR1</accession>
<dbReference type="Proteomes" id="UP000501849">
    <property type="component" value="Chromosome"/>
</dbReference>
<dbReference type="PANTHER" id="PTHR10937:SF0">
    <property type="entry name" value="GLUTAMINE--FRUCTOSE-6-PHOSPHATE TRANSAMINASE (ISOMERIZING)"/>
    <property type="match status" value="1"/>
</dbReference>
<dbReference type="GO" id="GO:0006047">
    <property type="term" value="P:UDP-N-acetylglucosamine metabolic process"/>
    <property type="evidence" value="ECO:0007669"/>
    <property type="project" value="TreeGrafter"/>
</dbReference>
<gene>
    <name evidence="6" type="ORF">EXE63_28445</name>
</gene>